<reference evidence="2" key="1">
    <citation type="submission" date="2023-10" db="EMBL/GenBank/DDBJ databases">
        <authorList>
            <person name="Domelevo Entfellner J.-B."/>
        </authorList>
    </citation>
    <scope>NUCLEOTIDE SEQUENCE</scope>
</reference>
<dbReference type="InterPro" id="IPR026055">
    <property type="entry name" value="FAR"/>
</dbReference>
<dbReference type="GO" id="GO:0035336">
    <property type="term" value="P:long-chain fatty-acyl-CoA metabolic process"/>
    <property type="evidence" value="ECO:0007669"/>
    <property type="project" value="TreeGrafter"/>
</dbReference>
<evidence type="ECO:0000313" key="2">
    <source>
        <dbReference type="EMBL" id="CAJ1979159.1"/>
    </source>
</evidence>
<protein>
    <recommendedName>
        <fullName evidence="1">Fatty acyl-CoA reductase C-terminal domain-containing protein</fullName>
    </recommendedName>
</protein>
<sequence length="167" mass="19452">MVINSMMIAMEACSKSVSKTLIYHVGSSLRNPFRIADLEDMSHQYFTKHPLIDKYGKPVTMLKKVTWMSMSSFDLYIKIRYMLPLMQYLSSVQTQRPLLRLRSSVVNNSVVKKLRKDFDDKNAENLRMEKKEEDDDVGSFNFDPTSIDWKEYLLNAHIPGLVEYGVK</sequence>
<dbReference type="GO" id="GO:0010345">
    <property type="term" value="P:suberin biosynthetic process"/>
    <property type="evidence" value="ECO:0007669"/>
    <property type="project" value="TreeGrafter"/>
</dbReference>
<dbReference type="GO" id="GO:0080019">
    <property type="term" value="F:alcohol-forming very long-chain fatty acyl-CoA reductase activity"/>
    <property type="evidence" value="ECO:0007669"/>
    <property type="project" value="InterPro"/>
</dbReference>
<dbReference type="InterPro" id="IPR033640">
    <property type="entry name" value="FAR_C"/>
</dbReference>
<feature type="domain" description="Fatty acyl-CoA reductase C-terminal" evidence="1">
    <location>
        <begin position="117"/>
        <end position="167"/>
    </location>
</feature>
<dbReference type="PANTHER" id="PTHR11011:SF84">
    <property type="entry name" value="ACYL-COA REDUCTASE-LIKE PROTEIN, PUTATIVE-RELATED"/>
    <property type="match status" value="1"/>
</dbReference>
<dbReference type="EMBL" id="OY731408">
    <property type="protein sequence ID" value="CAJ1979159.1"/>
    <property type="molecule type" value="Genomic_DNA"/>
</dbReference>
<dbReference type="Gramene" id="rna-AYBTSS11_LOCUS31370">
    <property type="protein sequence ID" value="CAJ1979159.1"/>
    <property type="gene ID" value="gene-AYBTSS11_LOCUS31370"/>
</dbReference>
<dbReference type="AlphaFoldDB" id="A0AA87BB26"/>
<name>A0AA87BB26_9FABA</name>
<gene>
    <name evidence="2" type="ORF">AYBTSS11_LOCUS31370</name>
</gene>
<organism evidence="2 3">
    <name type="scientific">Sphenostylis stenocarpa</name>
    <dbReference type="NCBI Taxonomy" id="92480"/>
    <lineage>
        <taxon>Eukaryota</taxon>
        <taxon>Viridiplantae</taxon>
        <taxon>Streptophyta</taxon>
        <taxon>Embryophyta</taxon>
        <taxon>Tracheophyta</taxon>
        <taxon>Spermatophyta</taxon>
        <taxon>Magnoliopsida</taxon>
        <taxon>eudicotyledons</taxon>
        <taxon>Gunneridae</taxon>
        <taxon>Pentapetalae</taxon>
        <taxon>rosids</taxon>
        <taxon>fabids</taxon>
        <taxon>Fabales</taxon>
        <taxon>Fabaceae</taxon>
        <taxon>Papilionoideae</taxon>
        <taxon>50 kb inversion clade</taxon>
        <taxon>NPAAA clade</taxon>
        <taxon>indigoferoid/millettioid clade</taxon>
        <taxon>Phaseoleae</taxon>
        <taxon>Sphenostylis</taxon>
    </lineage>
</organism>
<proteinExistence type="predicted"/>
<evidence type="ECO:0000313" key="3">
    <source>
        <dbReference type="Proteomes" id="UP001189624"/>
    </source>
</evidence>
<dbReference type="PANTHER" id="PTHR11011">
    <property type="entry name" value="MALE STERILITY PROTEIN 2-RELATED"/>
    <property type="match status" value="1"/>
</dbReference>
<dbReference type="Pfam" id="PF03015">
    <property type="entry name" value="Sterile"/>
    <property type="match status" value="1"/>
</dbReference>
<keyword evidence="3" id="KW-1185">Reference proteome</keyword>
<accession>A0AA87BB26</accession>
<dbReference type="Proteomes" id="UP001189624">
    <property type="component" value="Chromosome 11"/>
</dbReference>
<evidence type="ECO:0000259" key="1">
    <source>
        <dbReference type="Pfam" id="PF03015"/>
    </source>
</evidence>